<keyword evidence="3" id="KW-1185">Reference proteome</keyword>
<dbReference type="Pfam" id="PF00300">
    <property type="entry name" value="His_Phos_1"/>
    <property type="match status" value="1"/>
</dbReference>
<dbReference type="RefSeq" id="WP_209525395.1">
    <property type="nucleotide sequence ID" value="NZ_JAEEGA010000002.1"/>
</dbReference>
<dbReference type="InterPro" id="IPR029033">
    <property type="entry name" value="His_PPase_superfam"/>
</dbReference>
<reference evidence="2" key="1">
    <citation type="submission" date="2020-12" db="EMBL/GenBank/DDBJ databases">
        <title>Vagococcus allomyrinae sp. nov. and Enterococcus lavae sp. nov., isolated from the larvae of Allomyrina dichotoma.</title>
        <authorList>
            <person name="Lee S.D."/>
        </authorList>
    </citation>
    <scope>NUCLEOTIDE SEQUENCE</scope>
    <source>
        <strain evidence="2">BWB3-3</strain>
    </source>
</reference>
<dbReference type="PANTHER" id="PTHR48100:SF5">
    <property type="entry name" value="HISTIDINE PHOSPHATASE FAMILY PROTEIN"/>
    <property type="match status" value="1"/>
</dbReference>
<name>A0A940P9E0_9ENTE</name>
<dbReference type="AlphaFoldDB" id="A0A940P9E0"/>
<dbReference type="PANTHER" id="PTHR48100">
    <property type="entry name" value="BROAD-SPECIFICITY PHOSPHATASE YOR283W-RELATED"/>
    <property type="match status" value="1"/>
</dbReference>
<dbReference type="SUPFAM" id="SSF53254">
    <property type="entry name" value="Phosphoglycerate mutase-like"/>
    <property type="match status" value="1"/>
</dbReference>
<dbReference type="Proteomes" id="UP000674938">
    <property type="component" value="Unassembled WGS sequence"/>
</dbReference>
<dbReference type="Gene3D" id="3.40.50.1240">
    <property type="entry name" value="Phosphoglycerate mutase-like"/>
    <property type="match status" value="1"/>
</dbReference>
<dbReference type="InterPro" id="IPR001345">
    <property type="entry name" value="PG/BPGM_mutase_AS"/>
</dbReference>
<dbReference type="SMART" id="SM00855">
    <property type="entry name" value="PGAM"/>
    <property type="match status" value="1"/>
</dbReference>
<evidence type="ECO:0000256" key="1">
    <source>
        <dbReference type="PIRSR" id="PIRSR613078-2"/>
    </source>
</evidence>
<comment type="caution">
    <text evidence="2">The sequence shown here is derived from an EMBL/GenBank/DDBJ whole genome shotgun (WGS) entry which is preliminary data.</text>
</comment>
<dbReference type="GO" id="GO:0016791">
    <property type="term" value="F:phosphatase activity"/>
    <property type="evidence" value="ECO:0007669"/>
    <property type="project" value="TreeGrafter"/>
</dbReference>
<protein>
    <submittedName>
        <fullName evidence="2">Histidine phosphatase family protein</fullName>
    </submittedName>
</protein>
<dbReference type="CDD" id="cd07067">
    <property type="entry name" value="HP_PGM_like"/>
    <property type="match status" value="1"/>
</dbReference>
<dbReference type="InterPro" id="IPR050275">
    <property type="entry name" value="PGM_Phosphatase"/>
</dbReference>
<evidence type="ECO:0000313" key="2">
    <source>
        <dbReference type="EMBL" id="MBP1039918.1"/>
    </source>
</evidence>
<dbReference type="EMBL" id="JAEEGA010000002">
    <property type="protein sequence ID" value="MBP1039918.1"/>
    <property type="molecule type" value="Genomic_DNA"/>
</dbReference>
<gene>
    <name evidence="2" type="ORF">I6N95_02725</name>
</gene>
<organism evidence="2 3">
    <name type="scientific">Vagococcus allomyrinae</name>
    <dbReference type="NCBI Taxonomy" id="2794353"/>
    <lineage>
        <taxon>Bacteria</taxon>
        <taxon>Bacillati</taxon>
        <taxon>Bacillota</taxon>
        <taxon>Bacilli</taxon>
        <taxon>Lactobacillales</taxon>
        <taxon>Enterococcaceae</taxon>
        <taxon>Vagococcus</taxon>
    </lineage>
</organism>
<dbReference type="InterPro" id="IPR013078">
    <property type="entry name" value="His_Pase_superF_clade-1"/>
</dbReference>
<sequence length="206" mass="23865">MTNYLYLMRHGQTLFNVRRKIQGWCDAPLTELGVEQSKVAGRYFETKKMIFSHVYSSTSERACDTLEYVTNQPYTRLKGLKEWNFGTFEGESEDLNPPLPYGNFFANYGGEEEKAFQRRTVETCRDLMKRGDTVLAVTHGAFCGQFRLYWDQLAEEPMKLSKGRGAIGNCCIFKYEVNDDTFKLVEIINHDQQVEYLKEVTPDVSQ</sequence>
<proteinExistence type="predicted"/>
<feature type="binding site" evidence="1">
    <location>
        <position position="61"/>
    </location>
    <ligand>
        <name>substrate</name>
    </ligand>
</feature>
<accession>A0A940P9E0</accession>
<dbReference type="PROSITE" id="PS00175">
    <property type="entry name" value="PG_MUTASE"/>
    <property type="match status" value="1"/>
</dbReference>
<evidence type="ECO:0000313" key="3">
    <source>
        <dbReference type="Proteomes" id="UP000674938"/>
    </source>
</evidence>
<dbReference type="GO" id="GO:0005737">
    <property type="term" value="C:cytoplasm"/>
    <property type="evidence" value="ECO:0007669"/>
    <property type="project" value="TreeGrafter"/>
</dbReference>
<feature type="binding site" evidence="1">
    <location>
        <begin position="9"/>
        <end position="16"/>
    </location>
    <ligand>
        <name>substrate</name>
    </ligand>
</feature>